<protein>
    <recommendedName>
        <fullName evidence="2">Domain of unknown function at the cortex 1 domain-containing protein</fullName>
    </recommendedName>
</protein>
<evidence type="ECO:0000256" key="1">
    <source>
        <dbReference type="SAM" id="MobiDB-lite"/>
    </source>
</evidence>
<feature type="compositionally biased region" description="Basic and acidic residues" evidence="1">
    <location>
        <begin position="338"/>
        <end position="348"/>
    </location>
</feature>
<feature type="region of interest" description="Disordered" evidence="1">
    <location>
        <begin position="300"/>
        <end position="452"/>
    </location>
</feature>
<dbReference type="PANTHER" id="PTHR34826">
    <property type="entry name" value="UPF0590 PROTEIN C409.17C"/>
    <property type="match status" value="1"/>
</dbReference>
<accession>A0ABR3P2U4</accession>
<dbReference type="PANTHER" id="PTHR34826:SF2">
    <property type="entry name" value="UPF0590 PROTEIN C409.17C"/>
    <property type="match status" value="1"/>
</dbReference>
<feature type="compositionally biased region" description="Basic and acidic residues" evidence="1">
    <location>
        <begin position="357"/>
        <end position="368"/>
    </location>
</feature>
<feature type="domain" description="Domain of unknown function at the cortex 1" evidence="2">
    <location>
        <begin position="33"/>
        <end position="287"/>
    </location>
</feature>
<dbReference type="InterPro" id="IPR013897">
    <property type="entry name" value="Duc1"/>
</dbReference>
<dbReference type="GeneID" id="95973844"/>
<sequence>MSSLKDKLSKVTGRSTTESQDEDSSSSTTEKYRLKVTAGTSYENSTANTVVVNSDDCILDQGTRVAVRIREYQGIPGHSVAQSAYFEDSAHPKDTYSIAFSWVPKEDVSADDLVWGIELVNPIRDRIPSRFITTAFEICKRFVDSSLNCDPYADQPWVNGAILCGSAMTFSLGGKRKEAVAPASVLVEGGLEDGESVRQDAGIPADEAKRRKFFAIEENRKNFTFEQGRCYQFDFHNGYIDWKDYALKLPGFSLNVLRWIDARTHTVRFVMKNRKSGLPYLVVTIRLLFGEELDDALEGEEHVSSQGVAEMPTATDASSNTDQGATASSKSPGTVAIESDHEQAEIKPGRARSPGRVIEHAFSGRESRAPSAHDNQVDNSISTQKEPDVEREATARESRASSAHDVHAETTEPDIEEHQMAAESEHISSSEPILDEKRESDALSTDNTTSELEKLEIASQERGFKHSIEESLCGTASVDGRNRPSNVLGL</sequence>
<keyword evidence="4" id="KW-1185">Reference proteome</keyword>
<reference evidence="3 4" key="1">
    <citation type="submission" date="2024-07" db="EMBL/GenBank/DDBJ databases">
        <title>Draft sequence of the Neodothiora populina.</title>
        <authorList>
            <person name="Drown D.D."/>
            <person name="Schuette U.S."/>
            <person name="Buechlein A.B."/>
            <person name="Rusch D.R."/>
            <person name="Winton L.W."/>
            <person name="Adams G.A."/>
        </authorList>
    </citation>
    <scope>NUCLEOTIDE SEQUENCE [LARGE SCALE GENOMIC DNA]</scope>
    <source>
        <strain evidence="3 4">CPC 39397</strain>
    </source>
</reference>
<dbReference type="Proteomes" id="UP001562354">
    <property type="component" value="Unassembled WGS sequence"/>
</dbReference>
<evidence type="ECO:0000313" key="4">
    <source>
        <dbReference type="Proteomes" id="UP001562354"/>
    </source>
</evidence>
<dbReference type="EMBL" id="JBFMKM010000018">
    <property type="protein sequence ID" value="KAL1296660.1"/>
    <property type="molecule type" value="Genomic_DNA"/>
</dbReference>
<name>A0ABR3P2U4_9PEZI</name>
<comment type="caution">
    <text evidence="3">The sequence shown here is derived from an EMBL/GenBank/DDBJ whole genome shotgun (WGS) entry which is preliminary data.</text>
</comment>
<gene>
    <name evidence="3" type="ORF">AAFC00_000141</name>
</gene>
<dbReference type="RefSeq" id="XP_069196342.1">
    <property type="nucleotide sequence ID" value="XM_069340616.1"/>
</dbReference>
<feature type="compositionally biased region" description="Basic and acidic residues" evidence="1">
    <location>
        <begin position="385"/>
        <end position="441"/>
    </location>
</feature>
<evidence type="ECO:0000313" key="3">
    <source>
        <dbReference type="EMBL" id="KAL1296660.1"/>
    </source>
</evidence>
<evidence type="ECO:0000259" key="2">
    <source>
        <dbReference type="Pfam" id="PF08588"/>
    </source>
</evidence>
<proteinExistence type="predicted"/>
<dbReference type="Pfam" id="PF08588">
    <property type="entry name" value="Duc1"/>
    <property type="match status" value="1"/>
</dbReference>
<feature type="compositionally biased region" description="Polar residues" evidence="1">
    <location>
        <begin position="315"/>
        <end position="332"/>
    </location>
</feature>
<organism evidence="3 4">
    <name type="scientific">Neodothiora populina</name>
    <dbReference type="NCBI Taxonomy" id="2781224"/>
    <lineage>
        <taxon>Eukaryota</taxon>
        <taxon>Fungi</taxon>
        <taxon>Dikarya</taxon>
        <taxon>Ascomycota</taxon>
        <taxon>Pezizomycotina</taxon>
        <taxon>Dothideomycetes</taxon>
        <taxon>Dothideomycetidae</taxon>
        <taxon>Dothideales</taxon>
        <taxon>Dothioraceae</taxon>
        <taxon>Neodothiora</taxon>
    </lineage>
</organism>
<feature type="compositionally biased region" description="Polar residues" evidence="1">
    <location>
        <begin position="373"/>
        <end position="384"/>
    </location>
</feature>
<feature type="region of interest" description="Disordered" evidence="1">
    <location>
        <begin position="1"/>
        <end position="31"/>
    </location>
</feature>